<proteinExistence type="predicted"/>
<keyword evidence="4" id="KW-1185">Reference proteome</keyword>
<feature type="compositionally biased region" description="Basic and acidic residues" evidence="1">
    <location>
        <begin position="30"/>
        <end position="39"/>
    </location>
</feature>
<comment type="caution">
    <text evidence="3">The sequence shown here is derived from an EMBL/GenBank/DDBJ whole genome shotgun (WGS) entry which is preliminary data.</text>
</comment>
<dbReference type="EMBL" id="JACHMY010000001">
    <property type="protein sequence ID" value="MBB5839198.1"/>
    <property type="molecule type" value="Genomic_DNA"/>
</dbReference>
<name>A0A7W9JBM8_9ACTN</name>
<feature type="chain" id="PRO_5038525182" evidence="2">
    <location>
        <begin position="18"/>
        <end position="352"/>
    </location>
</feature>
<organism evidence="3 4">
    <name type="scientific">Kribbella italica</name>
    <dbReference type="NCBI Taxonomy" id="1540520"/>
    <lineage>
        <taxon>Bacteria</taxon>
        <taxon>Bacillati</taxon>
        <taxon>Actinomycetota</taxon>
        <taxon>Actinomycetes</taxon>
        <taxon>Propionibacteriales</taxon>
        <taxon>Kribbellaceae</taxon>
        <taxon>Kribbella</taxon>
    </lineage>
</organism>
<feature type="region of interest" description="Disordered" evidence="1">
    <location>
        <begin position="24"/>
        <end position="75"/>
    </location>
</feature>
<gene>
    <name evidence="3" type="ORF">HDA39_005932</name>
</gene>
<reference evidence="3 4" key="1">
    <citation type="submission" date="2020-08" db="EMBL/GenBank/DDBJ databases">
        <title>Sequencing the genomes of 1000 actinobacteria strains.</title>
        <authorList>
            <person name="Klenk H.-P."/>
        </authorList>
    </citation>
    <scope>NUCLEOTIDE SEQUENCE [LARGE SCALE GENOMIC DNA]</scope>
    <source>
        <strain evidence="3 4">DSM 28967</strain>
    </source>
</reference>
<evidence type="ECO:0000313" key="3">
    <source>
        <dbReference type="EMBL" id="MBB5839198.1"/>
    </source>
</evidence>
<evidence type="ECO:0000256" key="1">
    <source>
        <dbReference type="SAM" id="MobiDB-lite"/>
    </source>
</evidence>
<dbReference type="PROSITE" id="PS51257">
    <property type="entry name" value="PROKAR_LIPOPROTEIN"/>
    <property type="match status" value="1"/>
</dbReference>
<protein>
    <submittedName>
        <fullName evidence="3">Uncharacterized protein</fullName>
    </submittedName>
</protein>
<evidence type="ECO:0000256" key="2">
    <source>
        <dbReference type="SAM" id="SignalP"/>
    </source>
</evidence>
<dbReference type="Proteomes" id="UP000549971">
    <property type="component" value="Unassembled WGS sequence"/>
</dbReference>
<dbReference type="RefSeq" id="WP_184800688.1">
    <property type="nucleotide sequence ID" value="NZ_JACHMY010000001.1"/>
</dbReference>
<evidence type="ECO:0000313" key="4">
    <source>
        <dbReference type="Proteomes" id="UP000549971"/>
    </source>
</evidence>
<accession>A0A7W9JBM8</accession>
<keyword evidence="2" id="KW-0732">Signal</keyword>
<dbReference type="AlphaFoldDB" id="A0A7W9JBM8"/>
<sequence>MKNSRTALSLIAVLALAGCGAVNSPGADKTPVESDDKSPLAEYMGEGFSSGGAGGMMRVTRAGGGGESSEEQLAKQRKMEDSIAACMKTAGFEYVAVPPESNEKSKFNDAFNLPPDKFAEQYGYGISTIDWAKPDGEETDPNAKIRKALSPNAQKAYDKALNGELATSGGMVQAVPADGKRPAAKDMGCRGKAGEEVFGSGEDRMADFSKFDSLFKDLEALRKRVDSDQRVVDATSAWTDCMADAGHAGFQKIDDARNQVSSKLDELTGAKKNQPQKGGPSVVIGAPSLDKVDAAKLAELRKFEIELAKADQGCKATTYDAKYKEASTEHEKEFVAQHKTELEQYRDTMAER</sequence>
<feature type="signal peptide" evidence="2">
    <location>
        <begin position="1"/>
        <end position="17"/>
    </location>
</feature>